<feature type="compositionally biased region" description="Low complexity" evidence="5">
    <location>
        <begin position="276"/>
        <end position="289"/>
    </location>
</feature>
<feature type="region of interest" description="Disordered" evidence="5">
    <location>
        <begin position="30"/>
        <end position="110"/>
    </location>
</feature>
<evidence type="ECO:0000313" key="8">
    <source>
        <dbReference type="Proteomes" id="UP001300502"/>
    </source>
</evidence>
<feature type="compositionally biased region" description="Polar residues" evidence="5">
    <location>
        <begin position="30"/>
        <end position="58"/>
    </location>
</feature>
<proteinExistence type="predicted"/>
<evidence type="ECO:0000313" key="7">
    <source>
        <dbReference type="EMBL" id="KAK4528885.1"/>
    </source>
</evidence>
<feature type="compositionally biased region" description="Low complexity" evidence="5">
    <location>
        <begin position="207"/>
        <end position="216"/>
    </location>
</feature>
<keyword evidence="8" id="KW-1185">Reference proteome</keyword>
<keyword evidence="2 4" id="KW-0863">Zinc-finger</keyword>
<dbReference type="InterPro" id="IPR051834">
    <property type="entry name" value="RING_finger_E3_ligase"/>
</dbReference>
<dbReference type="Gene3D" id="3.30.40.10">
    <property type="entry name" value="Zinc/RING finger domain, C3HC4 (zinc finger)"/>
    <property type="match status" value="1"/>
</dbReference>
<feature type="domain" description="RING-type" evidence="6">
    <location>
        <begin position="375"/>
        <end position="416"/>
    </location>
</feature>
<dbReference type="GO" id="GO:0008270">
    <property type="term" value="F:zinc ion binding"/>
    <property type="evidence" value="ECO:0007669"/>
    <property type="project" value="UniProtKB-KW"/>
</dbReference>
<dbReference type="SMART" id="SM00184">
    <property type="entry name" value="RING"/>
    <property type="match status" value="1"/>
</dbReference>
<feature type="compositionally biased region" description="Polar residues" evidence="5">
    <location>
        <begin position="174"/>
        <end position="190"/>
    </location>
</feature>
<evidence type="ECO:0000256" key="2">
    <source>
        <dbReference type="ARBA" id="ARBA00022771"/>
    </source>
</evidence>
<feature type="region of interest" description="Disordered" evidence="5">
    <location>
        <begin position="141"/>
        <end position="224"/>
    </location>
</feature>
<organism evidence="7 8">
    <name type="scientific">Galdieria yellowstonensis</name>
    <dbReference type="NCBI Taxonomy" id="3028027"/>
    <lineage>
        <taxon>Eukaryota</taxon>
        <taxon>Rhodophyta</taxon>
        <taxon>Bangiophyceae</taxon>
        <taxon>Galdieriales</taxon>
        <taxon>Galdieriaceae</taxon>
        <taxon>Galdieria</taxon>
    </lineage>
</organism>
<dbReference type="InterPro" id="IPR001841">
    <property type="entry name" value="Znf_RING"/>
</dbReference>
<accession>A0AAV9IN88</accession>
<feature type="region of interest" description="Disordered" evidence="5">
    <location>
        <begin position="259"/>
        <end position="289"/>
    </location>
</feature>
<dbReference type="PANTHER" id="PTHR45931:SF3">
    <property type="entry name" value="RING ZINC FINGER-CONTAINING PROTEIN"/>
    <property type="match status" value="1"/>
</dbReference>
<dbReference type="EMBL" id="JANCYU010000071">
    <property type="protein sequence ID" value="KAK4528885.1"/>
    <property type="molecule type" value="Genomic_DNA"/>
</dbReference>
<comment type="caution">
    <text evidence="7">The sequence shown here is derived from an EMBL/GenBank/DDBJ whole genome shotgun (WGS) entry which is preliminary data.</text>
</comment>
<dbReference type="PANTHER" id="PTHR45931">
    <property type="entry name" value="SI:CH211-59O9.10"/>
    <property type="match status" value="1"/>
</dbReference>
<gene>
    <name evidence="7" type="ORF">GAYE_SCF66G6833</name>
</gene>
<dbReference type="GO" id="GO:0006511">
    <property type="term" value="P:ubiquitin-dependent protein catabolic process"/>
    <property type="evidence" value="ECO:0007669"/>
    <property type="project" value="TreeGrafter"/>
</dbReference>
<evidence type="ECO:0000256" key="5">
    <source>
        <dbReference type="SAM" id="MobiDB-lite"/>
    </source>
</evidence>
<reference evidence="7 8" key="1">
    <citation type="submission" date="2022-07" db="EMBL/GenBank/DDBJ databases">
        <title>Genome-wide signatures of adaptation to extreme environments.</title>
        <authorList>
            <person name="Cho C.H."/>
            <person name="Yoon H.S."/>
        </authorList>
    </citation>
    <scope>NUCLEOTIDE SEQUENCE [LARGE SCALE GENOMIC DNA]</scope>
    <source>
        <strain evidence="7 8">108.79 E11</strain>
    </source>
</reference>
<protein>
    <recommendedName>
        <fullName evidence="6">RING-type domain-containing protein</fullName>
    </recommendedName>
</protein>
<feature type="compositionally biased region" description="Polar residues" evidence="5">
    <location>
        <begin position="197"/>
        <end position="206"/>
    </location>
</feature>
<evidence type="ECO:0000256" key="3">
    <source>
        <dbReference type="ARBA" id="ARBA00022833"/>
    </source>
</evidence>
<evidence type="ECO:0000256" key="1">
    <source>
        <dbReference type="ARBA" id="ARBA00022723"/>
    </source>
</evidence>
<sequence>MSSSRTKRRRVRKMNHSQEQIIDLVSSSDTSPELVSTSRNLSASGLPHTIQTSASPIQPTCRPRRALCEATTPHHSRSRRCYQAESMESATSRHGGQAAEELAPSTQRGREWSVADWERELEPVSNLVQIDNLVHLDWNNNNNNMEQTRSSTVRHYPPQPSSASSLSREDNRRLQTSANIQCHSSNQGRTSSRRENTTLVAPTTVQSSSSTTTTTSGRAYATTRNPRMNIQRRILEAGRRSLHNESGPRYSTRLNSRSLHNTLATTRRNRGRNHRNTTSNNSVDDNNSYPSGGDFWIGGGSSSSSRHSLNAWIDYVAQVNPWLLLSFHDGDFTADDYSLLLQLDERVENRKGASKPMIESLPCFKVTETEKGESCCICLDEYIVGESLRKLPCNHIFHKDCIERWLIENACCPIDKERMDGDFATTRTEK</sequence>
<dbReference type="GO" id="GO:0061630">
    <property type="term" value="F:ubiquitin protein ligase activity"/>
    <property type="evidence" value="ECO:0007669"/>
    <property type="project" value="TreeGrafter"/>
</dbReference>
<keyword evidence="3" id="KW-0862">Zinc</keyword>
<dbReference type="GO" id="GO:0005634">
    <property type="term" value="C:nucleus"/>
    <property type="evidence" value="ECO:0007669"/>
    <property type="project" value="TreeGrafter"/>
</dbReference>
<dbReference type="InterPro" id="IPR013083">
    <property type="entry name" value="Znf_RING/FYVE/PHD"/>
</dbReference>
<dbReference type="SUPFAM" id="SSF57850">
    <property type="entry name" value="RING/U-box"/>
    <property type="match status" value="1"/>
</dbReference>
<dbReference type="Proteomes" id="UP001300502">
    <property type="component" value="Unassembled WGS sequence"/>
</dbReference>
<name>A0AAV9IN88_9RHOD</name>
<evidence type="ECO:0000256" key="4">
    <source>
        <dbReference type="PROSITE-ProRule" id="PRU00175"/>
    </source>
</evidence>
<dbReference type="Pfam" id="PF13639">
    <property type="entry name" value="zf-RING_2"/>
    <property type="match status" value="1"/>
</dbReference>
<keyword evidence="1" id="KW-0479">Metal-binding</keyword>
<dbReference type="AlphaFoldDB" id="A0AAV9IN88"/>
<evidence type="ECO:0000259" key="6">
    <source>
        <dbReference type="PROSITE" id="PS50089"/>
    </source>
</evidence>
<dbReference type="PROSITE" id="PS50089">
    <property type="entry name" value="ZF_RING_2"/>
    <property type="match status" value="1"/>
</dbReference>